<dbReference type="EMBL" id="CAXIEN010000201">
    <property type="protein sequence ID" value="CAL1286326.1"/>
    <property type="molecule type" value="Genomic_DNA"/>
</dbReference>
<gene>
    <name evidence="1" type="ORF">LARSCL_LOCUS14189</name>
</gene>
<organism evidence="1 2">
    <name type="scientific">Larinioides sclopetarius</name>
    <dbReference type="NCBI Taxonomy" id="280406"/>
    <lineage>
        <taxon>Eukaryota</taxon>
        <taxon>Metazoa</taxon>
        <taxon>Ecdysozoa</taxon>
        <taxon>Arthropoda</taxon>
        <taxon>Chelicerata</taxon>
        <taxon>Arachnida</taxon>
        <taxon>Araneae</taxon>
        <taxon>Araneomorphae</taxon>
        <taxon>Entelegynae</taxon>
        <taxon>Araneoidea</taxon>
        <taxon>Araneidae</taxon>
        <taxon>Larinioides</taxon>
    </lineage>
</organism>
<name>A0AAV2ARZ8_9ARAC</name>
<proteinExistence type="predicted"/>
<accession>A0AAV2ARZ8</accession>
<protein>
    <submittedName>
        <fullName evidence="1">Uncharacterized protein</fullName>
    </submittedName>
</protein>
<dbReference type="AlphaFoldDB" id="A0AAV2ARZ8"/>
<evidence type="ECO:0000313" key="1">
    <source>
        <dbReference type="EMBL" id="CAL1286326.1"/>
    </source>
</evidence>
<dbReference type="Proteomes" id="UP001497382">
    <property type="component" value="Unassembled WGS sequence"/>
</dbReference>
<keyword evidence="2" id="KW-1185">Reference proteome</keyword>
<evidence type="ECO:0000313" key="2">
    <source>
        <dbReference type="Proteomes" id="UP001497382"/>
    </source>
</evidence>
<sequence length="458" mass="54437">MEKQLRLIPKLSLEEMALRRVVVNLWNEADILDSISELPTNEIPDDECSEPSRIRLERQNKEWRAIIENEVKAKMGKLVIPESLKKRMMHIVRPIGLQIRDWKTFMEAYLSDSPKYLDVRFLEQLCWTSAGAIDYQKTAEKIVGLQKFDAVIRYKLACSFCLADSVPVLWEKLPEDYKRSFRDEINVMRYFDLPVEFYWNYVLKGAEYKLRHTFEKFYPSPRNLTFHQGGFEISACKGNKGATEYFFQKLTFEEREKSLIKAVYDVAVKRCNPYIRFEPIKFPQRNLSDVLYYLLSVMSPEQQMQVFRAYPVDILPCLLDWPWHDLFLDAADFVWTFLPEAKYSHLAHNIHRNLRNEGYYIPNLMQMFFLRSPSHFRKLFIWDFRSWFSEFSYEEDAETLTAIVKNADLEDRAQLVSSDWFLRLLKGLMKTDKCQLVELCLREAGLSKEDEERLKLSL</sequence>
<comment type="caution">
    <text evidence="1">The sequence shown here is derived from an EMBL/GenBank/DDBJ whole genome shotgun (WGS) entry which is preliminary data.</text>
</comment>
<reference evidence="1 2" key="1">
    <citation type="submission" date="2024-04" db="EMBL/GenBank/DDBJ databases">
        <authorList>
            <person name="Rising A."/>
            <person name="Reimegard J."/>
            <person name="Sonavane S."/>
            <person name="Akerstrom W."/>
            <person name="Nylinder S."/>
            <person name="Hedman E."/>
            <person name="Kallberg Y."/>
        </authorList>
    </citation>
    <scope>NUCLEOTIDE SEQUENCE [LARGE SCALE GENOMIC DNA]</scope>
</reference>